<comment type="caution">
    <text evidence="1">The sequence shown here is derived from an EMBL/GenBank/DDBJ whole genome shotgun (WGS) entry which is preliminary data.</text>
</comment>
<dbReference type="Pfam" id="PF01042">
    <property type="entry name" value="Ribonuc_L-PSP"/>
    <property type="match status" value="1"/>
</dbReference>
<accession>A0A9Q3ZP14</accession>
<dbReference type="Gene3D" id="3.30.1330.40">
    <property type="entry name" value="RutC-like"/>
    <property type="match status" value="1"/>
</dbReference>
<dbReference type="Proteomes" id="UP000813672">
    <property type="component" value="Unassembled WGS sequence"/>
</dbReference>
<evidence type="ECO:0000313" key="1">
    <source>
        <dbReference type="EMBL" id="MCE8538229.1"/>
    </source>
</evidence>
<dbReference type="RefSeq" id="WP_234143766.1">
    <property type="nucleotide sequence ID" value="NZ_JAGQAF010000007.1"/>
</dbReference>
<dbReference type="AlphaFoldDB" id="A0A9Q3ZP14"/>
<dbReference type="PANTHER" id="PTHR43857:SF1">
    <property type="entry name" value="YJGH FAMILY PROTEIN"/>
    <property type="match status" value="1"/>
</dbReference>
<protein>
    <recommendedName>
        <fullName evidence="3">RidA family protein</fullName>
    </recommendedName>
</protein>
<reference evidence="1" key="1">
    <citation type="journal article" date="2021" name="Environ. Microbiol.">
        <title>Cryptic niche differentiation of novel sediment ecotypes of Rugeria pomeroyi correlates with nitrate respiration.</title>
        <authorList>
            <person name="Lin X."/>
            <person name="McNichol J."/>
            <person name="Chu X."/>
            <person name="Qian Y."/>
            <person name="Luo H."/>
        </authorList>
    </citation>
    <scope>NUCLEOTIDE SEQUENCE</scope>
    <source>
        <strain evidence="1">SZCCDBB064</strain>
    </source>
</reference>
<organism evidence="1 2">
    <name type="scientific">Ruegeria pomeroyi</name>
    <dbReference type="NCBI Taxonomy" id="89184"/>
    <lineage>
        <taxon>Bacteria</taxon>
        <taxon>Pseudomonadati</taxon>
        <taxon>Pseudomonadota</taxon>
        <taxon>Alphaproteobacteria</taxon>
        <taxon>Rhodobacterales</taxon>
        <taxon>Roseobacteraceae</taxon>
        <taxon>Ruegeria</taxon>
    </lineage>
</organism>
<dbReference type="SUPFAM" id="SSF55298">
    <property type="entry name" value="YjgF-like"/>
    <property type="match status" value="1"/>
</dbReference>
<dbReference type="InterPro" id="IPR006175">
    <property type="entry name" value="YjgF/YER057c/UK114"/>
</dbReference>
<name>A0A9Q3ZP14_9RHOB</name>
<evidence type="ECO:0000313" key="2">
    <source>
        <dbReference type="Proteomes" id="UP000813672"/>
    </source>
</evidence>
<sequence>MMAKATYFSGGRFEQVGSYARAKRVGPFVWVAGTTAIEPNGKLHAPGDAYAQSVYIFGRIREALEEVGAEMRHVVRTTGFLTDMATGAAGLVRAHGETFKGINPVMAAVEAGLTTPGMVVEIMVDAVIHDENGTIPLT</sequence>
<dbReference type="PANTHER" id="PTHR43857">
    <property type="entry name" value="BLR7761 PROTEIN"/>
    <property type="match status" value="1"/>
</dbReference>
<proteinExistence type="predicted"/>
<dbReference type="EMBL" id="JAGQAF010000007">
    <property type="protein sequence ID" value="MCE8538229.1"/>
    <property type="molecule type" value="Genomic_DNA"/>
</dbReference>
<gene>
    <name evidence="1" type="ORF">KBY27_12275</name>
</gene>
<dbReference type="InterPro" id="IPR035959">
    <property type="entry name" value="RutC-like_sf"/>
</dbReference>
<evidence type="ECO:0008006" key="3">
    <source>
        <dbReference type="Google" id="ProtNLM"/>
    </source>
</evidence>